<organism evidence="7 8">
    <name type="scientific">Saxophila tyrrhenica</name>
    <dbReference type="NCBI Taxonomy" id="1690608"/>
    <lineage>
        <taxon>Eukaryota</taxon>
        <taxon>Fungi</taxon>
        <taxon>Dikarya</taxon>
        <taxon>Ascomycota</taxon>
        <taxon>Pezizomycotina</taxon>
        <taxon>Dothideomycetes</taxon>
        <taxon>Dothideomycetidae</taxon>
        <taxon>Mycosphaerellales</taxon>
        <taxon>Extremaceae</taxon>
        <taxon>Saxophila</taxon>
    </lineage>
</organism>
<feature type="transmembrane region" description="Helical" evidence="5">
    <location>
        <begin position="12"/>
        <end position="34"/>
    </location>
</feature>
<keyword evidence="2 5" id="KW-0812">Transmembrane</keyword>
<dbReference type="PANTHER" id="PTHR10783:SF46">
    <property type="entry name" value="PROTEIN ERD1 HOMOLOG 2"/>
    <property type="match status" value="1"/>
</dbReference>
<feature type="transmembrane region" description="Helical" evidence="5">
    <location>
        <begin position="54"/>
        <end position="73"/>
    </location>
</feature>
<dbReference type="RefSeq" id="XP_064662106.1">
    <property type="nucleotide sequence ID" value="XM_064799351.1"/>
</dbReference>
<feature type="transmembrane region" description="Helical" evidence="5">
    <location>
        <begin position="177"/>
        <end position="194"/>
    </location>
</feature>
<sequence>MEDDPLDISLPLPYRLSILIVGGVWLWGFALQLVKPLAQLVGHPHGQQTHQTTYTFASILTGPLVLSVLFWSAVTNIENAATWRFLPNVTLLLVILKFVPLHIKGLPLPRAGLSRFWSSLKRVSIGGLAKQDEPRFGDVLLADALTSYARPIAALYVAFCMFLPSRHTQKDVSTMPGAFYIIPALAAYPFAIRFRQCLLSRQPANAIKYMTAFPPIIVGAMMSYSDHAIDGSGYIQYWWVFFAVVNSGYSLWWDIFVDWDLWMISSAPHHRNQTRIMGLTTRCVLIVIVDSILRFTWLGKLSARLDIYEYKEKTVFLLEMLEVMRRWMWLLFRAETEWLRKRGENIELSPQLG</sequence>
<reference evidence="7 8" key="1">
    <citation type="submission" date="2023-08" db="EMBL/GenBank/DDBJ databases">
        <title>Black Yeasts Isolated from many extreme environments.</title>
        <authorList>
            <person name="Coleine C."/>
            <person name="Stajich J.E."/>
            <person name="Selbmann L."/>
        </authorList>
    </citation>
    <scope>NUCLEOTIDE SEQUENCE [LARGE SCALE GENOMIC DNA]</scope>
    <source>
        <strain evidence="7 8">CCFEE 5935</strain>
    </source>
</reference>
<feature type="transmembrane region" description="Helical" evidence="5">
    <location>
        <begin position="85"/>
        <end position="103"/>
    </location>
</feature>
<dbReference type="EMBL" id="JAVRRT010000003">
    <property type="protein sequence ID" value="KAK5173411.1"/>
    <property type="molecule type" value="Genomic_DNA"/>
</dbReference>
<evidence type="ECO:0000256" key="1">
    <source>
        <dbReference type="ARBA" id="ARBA00004141"/>
    </source>
</evidence>
<feature type="transmembrane region" description="Helical" evidence="5">
    <location>
        <begin position="206"/>
        <end position="225"/>
    </location>
</feature>
<dbReference type="AlphaFoldDB" id="A0AAV9PM62"/>
<gene>
    <name evidence="7" type="primary">ERD1</name>
    <name evidence="7" type="ORF">LTR77_002092</name>
</gene>
<dbReference type="Pfam" id="PF03124">
    <property type="entry name" value="EXS"/>
    <property type="match status" value="1"/>
</dbReference>
<feature type="domain" description="EXS" evidence="6">
    <location>
        <begin position="173"/>
        <end position="353"/>
    </location>
</feature>
<evidence type="ECO:0000256" key="2">
    <source>
        <dbReference type="ARBA" id="ARBA00022692"/>
    </source>
</evidence>
<evidence type="ECO:0000313" key="7">
    <source>
        <dbReference type="EMBL" id="KAK5173411.1"/>
    </source>
</evidence>
<proteinExistence type="predicted"/>
<protein>
    <submittedName>
        <fullName evidence="7">Protein-ER retention protein</fullName>
    </submittedName>
</protein>
<evidence type="ECO:0000256" key="3">
    <source>
        <dbReference type="ARBA" id="ARBA00022989"/>
    </source>
</evidence>
<comment type="caution">
    <text evidence="7">The sequence shown here is derived from an EMBL/GenBank/DDBJ whole genome shotgun (WGS) entry which is preliminary data.</text>
</comment>
<keyword evidence="3 5" id="KW-1133">Transmembrane helix</keyword>
<evidence type="ECO:0000259" key="6">
    <source>
        <dbReference type="PROSITE" id="PS51380"/>
    </source>
</evidence>
<dbReference type="GO" id="GO:0005737">
    <property type="term" value="C:cytoplasm"/>
    <property type="evidence" value="ECO:0007669"/>
    <property type="project" value="TreeGrafter"/>
</dbReference>
<dbReference type="GeneID" id="89923439"/>
<dbReference type="PANTHER" id="PTHR10783">
    <property type="entry name" value="XENOTROPIC AND POLYTROPIC RETROVIRUS RECEPTOR 1-RELATED"/>
    <property type="match status" value="1"/>
</dbReference>
<evidence type="ECO:0000313" key="8">
    <source>
        <dbReference type="Proteomes" id="UP001337655"/>
    </source>
</evidence>
<dbReference type="InterPro" id="IPR004342">
    <property type="entry name" value="EXS_C"/>
</dbReference>
<accession>A0AAV9PM62</accession>
<keyword evidence="4 5" id="KW-0472">Membrane</keyword>
<dbReference type="GO" id="GO:0016020">
    <property type="term" value="C:membrane"/>
    <property type="evidence" value="ECO:0007669"/>
    <property type="project" value="UniProtKB-SubCell"/>
</dbReference>
<name>A0AAV9PM62_9PEZI</name>
<evidence type="ECO:0000256" key="5">
    <source>
        <dbReference type="SAM" id="Phobius"/>
    </source>
</evidence>
<feature type="transmembrane region" description="Helical" evidence="5">
    <location>
        <begin position="237"/>
        <end position="256"/>
    </location>
</feature>
<evidence type="ECO:0000256" key="4">
    <source>
        <dbReference type="ARBA" id="ARBA00023136"/>
    </source>
</evidence>
<dbReference type="Proteomes" id="UP001337655">
    <property type="component" value="Unassembled WGS sequence"/>
</dbReference>
<keyword evidence="8" id="KW-1185">Reference proteome</keyword>
<feature type="transmembrane region" description="Helical" evidence="5">
    <location>
        <begin position="276"/>
        <end position="295"/>
    </location>
</feature>
<dbReference type="PROSITE" id="PS51380">
    <property type="entry name" value="EXS"/>
    <property type="match status" value="1"/>
</dbReference>
<comment type="subcellular location">
    <subcellularLocation>
        <location evidence="1">Membrane</location>
        <topology evidence="1">Multi-pass membrane protein</topology>
    </subcellularLocation>
</comment>